<protein>
    <recommendedName>
        <fullName evidence="4">Lipoprotein</fullName>
    </recommendedName>
</protein>
<sequence>MNRLLAGTSAAFVLVACDDQDGGLQERVALLQAELDQKAIDIEKSRKALAAAEKKEQATTAAPDLDAAKSSYLSGVDDFGKSLAESLPGVKFERTSVFPVEGPDSETPIRSKVAYQVTLAGGKTAEITVPLVATAKGDWRFPKAPEIANQFKSDIASMASRAAAAPLAATRPTAPAQPQARPAPTDVLNADRTVQVEWNDPASPAPRQASPPAQPPPQAQAPAQPPATGAGSPPPPELKKVMPSSRDVIIDFED</sequence>
<evidence type="ECO:0000256" key="1">
    <source>
        <dbReference type="SAM" id="MobiDB-lite"/>
    </source>
</evidence>
<proteinExistence type="predicted"/>
<feature type="compositionally biased region" description="Low complexity" evidence="1">
    <location>
        <begin position="201"/>
        <end position="211"/>
    </location>
</feature>
<evidence type="ECO:0000313" key="2">
    <source>
        <dbReference type="EMBL" id="MCW1922511.1"/>
    </source>
</evidence>
<evidence type="ECO:0000313" key="3">
    <source>
        <dbReference type="Proteomes" id="UP001320876"/>
    </source>
</evidence>
<keyword evidence="3" id="KW-1185">Reference proteome</keyword>
<feature type="compositionally biased region" description="Pro residues" evidence="1">
    <location>
        <begin position="212"/>
        <end position="225"/>
    </location>
</feature>
<gene>
    <name evidence="2" type="ORF">OKA05_08090</name>
</gene>
<feature type="compositionally biased region" description="Low complexity" evidence="1">
    <location>
        <begin position="166"/>
        <end position="185"/>
    </location>
</feature>
<feature type="region of interest" description="Disordered" evidence="1">
    <location>
        <begin position="166"/>
        <end position="254"/>
    </location>
</feature>
<dbReference type="EMBL" id="JAPDDT010000002">
    <property type="protein sequence ID" value="MCW1922511.1"/>
    <property type="molecule type" value="Genomic_DNA"/>
</dbReference>
<name>A0ABT3GFW7_9BACT</name>
<reference evidence="2 3" key="1">
    <citation type="submission" date="2022-10" db="EMBL/GenBank/DDBJ databases">
        <title>Luteolibacter arcticus strain CCTCC AB 2014275, whole genome shotgun sequencing project.</title>
        <authorList>
            <person name="Zhao G."/>
            <person name="Shen L."/>
        </authorList>
    </citation>
    <scope>NUCLEOTIDE SEQUENCE [LARGE SCALE GENOMIC DNA]</scope>
    <source>
        <strain evidence="2 3">CCTCC AB 2014275</strain>
    </source>
</reference>
<dbReference type="RefSeq" id="WP_264486618.1">
    <property type="nucleotide sequence ID" value="NZ_JAPDDT010000002.1"/>
</dbReference>
<dbReference type="Proteomes" id="UP001320876">
    <property type="component" value="Unassembled WGS sequence"/>
</dbReference>
<organism evidence="2 3">
    <name type="scientific">Luteolibacter arcticus</name>
    <dbReference type="NCBI Taxonomy" id="1581411"/>
    <lineage>
        <taxon>Bacteria</taxon>
        <taxon>Pseudomonadati</taxon>
        <taxon>Verrucomicrobiota</taxon>
        <taxon>Verrucomicrobiia</taxon>
        <taxon>Verrucomicrobiales</taxon>
        <taxon>Verrucomicrobiaceae</taxon>
        <taxon>Luteolibacter</taxon>
    </lineage>
</organism>
<evidence type="ECO:0008006" key="4">
    <source>
        <dbReference type="Google" id="ProtNLM"/>
    </source>
</evidence>
<comment type="caution">
    <text evidence="2">The sequence shown here is derived from an EMBL/GenBank/DDBJ whole genome shotgun (WGS) entry which is preliminary data.</text>
</comment>
<dbReference type="PROSITE" id="PS51257">
    <property type="entry name" value="PROKAR_LIPOPROTEIN"/>
    <property type="match status" value="1"/>
</dbReference>
<accession>A0ABT3GFW7</accession>